<dbReference type="GO" id="GO:0016887">
    <property type="term" value="F:ATP hydrolysis activity"/>
    <property type="evidence" value="ECO:0007669"/>
    <property type="project" value="TreeGrafter"/>
</dbReference>
<dbReference type="Gene3D" id="3.40.50.300">
    <property type="entry name" value="P-loop containing nucleotide triphosphate hydrolases"/>
    <property type="match status" value="1"/>
</dbReference>
<evidence type="ECO:0000313" key="6">
    <source>
        <dbReference type="EMBL" id="QCT72752.1"/>
    </source>
</evidence>
<dbReference type="Proteomes" id="UP000218387">
    <property type="component" value="Chromosome"/>
</dbReference>
<keyword evidence="7" id="KW-1185">Reference proteome</keyword>
<evidence type="ECO:0000256" key="2">
    <source>
        <dbReference type="ARBA" id="ARBA00022741"/>
    </source>
</evidence>
<dbReference type="RefSeq" id="WP_074617809.1">
    <property type="nucleotide sequence ID" value="NZ_CABJDW020000018.1"/>
</dbReference>
<dbReference type="GO" id="GO:0005524">
    <property type="term" value="F:ATP binding"/>
    <property type="evidence" value="ECO:0007669"/>
    <property type="project" value="UniProtKB-KW"/>
</dbReference>
<feature type="region of interest" description="Disordered" evidence="4">
    <location>
        <begin position="1"/>
        <end position="20"/>
    </location>
</feature>
<dbReference type="EMBL" id="CP029487">
    <property type="protein sequence ID" value="QCT72752.1"/>
    <property type="molecule type" value="Genomic_DNA"/>
</dbReference>
<feature type="compositionally biased region" description="Basic and acidic residues" evidence="4">
    <location>
        <begin position="7"/>
        <end position="20"/>
    </location>
</feature>
<dbReference type="InterPro" id="IPR001482">
    <property type="entry name" value="T2SS/T4SS_dom"/>
</dbReference>
<dbReference type="Pfam" id="PF00437">
    <property type="entry name" value="T2SSE"/>
    <property type="match status" value="1"/>
</dbReference>
<dbReference type="PANTHER" id="PTHR30258">
    <property type="entry name" value="TYPE II SECRETION SYSTEM PROTEIN GSPE-RELATED"/>
    <property type="match status" value="1"/>
</dbReference>
<dbReference type="Gene3D" id="3.30.450.90">
    <property type="match status" value="1"/>
</dbReference>
<dbReference type="CDD" id="cd01129">
    <property type="entry name" value="PulE-GspE-like"/>
    <property type="match status" value="1"/>
</dbReference>
<dbReference type="InterPro" id="IPR027417">
    <property type="entry name" value="P-loop_NTPase"/>
</dbReference>
<dbReference type="SUPFAM" id="SSF52540">
    <property type="entry name" value="P-loop containing nucleoside triphosphate hydrolases"/>
    <property type="match status" value="1"/>
</dbReference>
<organism evidence="6 7">
    <name type="scientific">Eubacterium maltosivorans</name>
    <dbReference type="NCBI Taxonomy" id="2041044"/>
    <lineage>
        <taxon>Bacteria</taxon>
        <taxon>Bacillati</taxon>
        <taxon>Bacillota</taxon>
        <taxon>Clostridia</taxon>
        <taxon>Eubacteriales</taxon>
        <taxon>Eubacteriaceae</taxon>
        <taxon>Eubacterium</taxon>
    </lineage>
</organism>
<dbReference type="KEGG" id="emt:CPZ25_015940"/>
<reference evidence="6 7" key="1">
    <citation type="submission" date="2018-05" db="EMBL/GenBank/DDBJ databases">
        <title>Genome comparison of Eubacterium sp.</title>
        <authorList>
            <person name="Feng Y."/>
            <person name="Sanchez-Andrea I."/>
            <person name="Stams A.J.M."/>
            <person name="De Vos W.M."/>
        </authorList>
    </citation>
    <scope>NUCLEOTIDE SEQUENCE [LARGE SCALE GENOMIC DNA]</scope>
    <source>
        <strain evidence="6 7">YI</strain>
    </source>
</reference>
<name>A0A4P9CDI5_EUBML</name>
<sequence>MKYRFWGGEKKASPGQERDEAQDNRFVKLVNSIIRFAVQKKASDIHFEVMNPDKMRVRIRIDGELVTTMEVTEKDYLGMISRIKILSGLDISEKRRPQDGSFCFETEGRKIDLRVSVVPTVYSEKAVLRILDAQTFLIPVKDLGLSFVNEQKVRGMLNQANGLLLVTGPTGCGKTTTLYSLLKEKNTQALNIITIEDPVEFHLEGINQIPVNERIGLGFGEGLRAILRQDPNVIMVGEIRDEETAATAVRAAITGHLVLSTLHTNDALSTITRLLDMGAADYLLSTALRGIIAQRLLRKLCPHCRKACTATEAERALFAFEKEQALYRAVGCEKCRHTGYLGRKGIFEVLCLNQGLREAIHAGASYEQFLSLARGSGLVLFSEIVRNEILNGVTDVAEGLRVMSYGSDETGMA</sequence>
<feature type="domain" description="Bacterial type II secretion system protein E" evidence="5">
    <location>
        <begin position="21"/>
        <end position="399"/>
    </location>
</feature>
<evidence type="ECO:0000256" key="3">
    <source>
        <dbReference type="ARBA" id="ARBA00022840"/>
    </source>
</evidence>
<gene>
    <name evidence="6" type="ORF">CPZ25_015940</name>
</gene>
<dbReference type="AlphaFoldDB" id="A0A4P9CDI5"/>
<evidence type="ECO:0000256" key="4">
    <source>
        <dbReference type="SAM" id="MobiDB-lite"/>
    </source>
</evidence>
<evidence type="ECO:0000259" key="5">
    <source>
        <dbReference type="Pfam" id="PF00437"/>
    </source>
</evidence>
<dbReference type="GO" id="GO:0005886">
    <property type="term" value="C:plasma membrane"/>
    <property type="evidence" value="ECO:0007669"/>
    <property type="project" value="TreeGrafter"/>
</dbReference>
<keyword evidence="3" id="KW-0067">ATP-binding</keyword>
<proteinExistence type="inferred from homology"/>
<evidence type="ECO:0000256" key="1">
    <source>
        <dbReference type="ARBA" id="ARBA00006611"/>
    </source>
</evidence>
<evidence type="ECO:0000313" key="7">
    <source>
        <dbReference type="Proteomes" id="UP000218387"/>
    </source>
</evidence>
<accession>A0A4P9CDI5</accession>
<keyword evidence="2" id="KW-0547">Nucleotide-binding</keyword>
<dbReference type="PANTHER" id="PTHR30258:SF2">
    <property type="entry name" value="COMG OPERON PROTEIN 1"/>
    <property type="match status" value="1"/>
</dbReference>
<comment type="similarity">
    <text evidence="1">Belongs to the GSP E family.</text>
</comment>
<protein>
    <submittedName>
        <fullName evidence="6">Type II/IV secretion system protein</fullName>
    </submittedName>
</protein>